<evidence type="ECO:0000256" key="3">
    <source>
        <dbReference type="ARBA" id="ARBA00023136"/>
    </source>
</evidence>
<dbReference type="PANTHER" id="PTHR10639">
    <property type="entry name" value="CLATHRIN LIGHT CHAIN"/>
    <property type="match status" value="1"/>
</dbReference>
<dbReference type="PANTHER" id="PTHR10639:SF7">
    <property type="entry name" value="CLATHRIN LIGHT CHAIN"/>
    <property type="match status" value="1"/>
</dbReference>
<dbReference type="GO" id="GO:0030130">
    <property type="term" value="C:clathrin coat of trans-Golgi network vesicle"/>
    <property type="evidence" value="ECO:0007669"/>
    <property type="project" value="InterPro"/>
</dbReference>
<keyword evidence="8" id="KW-1185">Reference proteome</keyword>
<dbReference type="Pfam" id="PF01086">
    <property type="entry name" value="Clathrin_lg_ch"/>
    <property type="match status" value="1"/>
</dbReference>
<comment type="subcellular location">
    <subcellularLocation>
        <location evidence="1 6">Cytoplasmic vesicle membrane</location>
        <topology evidence="1 6">Peripheral membrane protein</topology>
        <orientation evidence="1 6">Cytoplasmic side</orientation>
    </subcellularLocation>
    <subcellularLocation>
        <location evidence="6">Membrane</location>
        <location evidence="6">Coated pit</location>
        <topology evidence="6">Peripheral membrane protein</topology>
        <orientation evidence="6">Cytoplasmic side</orientation>
    </subcellularLocation>
    <text evidence="6">Cytoplasmic face of coated pits and vesicles.</text>
</comment>
<protein>
    <recommendedName>
        <fullName evidence="6">Clathrin light chain</fullName>
    </recommendedName>
</protein>
<dbReference type="GO" id="GO:0032050">
    <property type="term" value="F:clathrin heavy chain binding"/>
    <property type="evidence" value="ECO:0007669"/>
    <property type="project" value="TreeGrafter"/>
</dbReference>
<comment type="function">
    <text evidence="6">Clathrin is the major protein of the polyhedral coat of coated pits and vesicles.</text>
</comment>
<keyword evidence="5 6" id="KW-0968">Cytoplasmic vesicle</keyword>
<keyword evidence="4 6" id="KW-0168">Coated pit</keyword>
<evidence type="ECO:0000256" key="1">
    <source>
        <dbReference type="ARBA" id="ARBA00004180"/>
    </source>
</evidence>
<dbReference type="AlphaFoldDB" id="A0A4P9Z9X5"/>
<dbReference type="GO" id="GO:0006886">
    <property type="term" value="P:intracellular protein transport"/>
    <property type="evidence" value="ECO:0007669"/>
    <property type="project" value="InterPro"/>
</dbReference>
<evidence type="ECO:0000313" key="7">
    <source>
        <dbReference type="EMBL" id="RKP29565.1"/>
    </source>
</evidence>
<evidence type="ECO:0000256" key="5">
    <source>
        <dbReference type="ARBA" id="ARBA00023329"/>
    </source>
</evidence>
<evidence type="ECO:0000256" key="6">
    <source>
        <dbReference type="RuleBase" id="RU363137"/>
    </source>
</evidence>
<evidence type="ECO:0000256" key="2">
    <source>
        <dbReference type="ARBA" id="ARBA00005263"/>
    </source>
</evidence>
<dbReference type="GO" id="GO:0005198">
    <property type="term" value="F:structural molecule activity"/>
    <property type="evidence" value="ECO:0007669"/>
    <property type="project" value="InterPro"/>
</dbReference>
<sequence length="213" mass="24359">MADKFPKIDVATEHQDLEGDLFARERELVGDEFKTEGDNVLANSDLEDNEIQEFKEQFPEVGNATPMSVENEAGDADDEFEAFTSQPLNRLEESQPLREWAQQRQLEIEERERTYSAKKAETVAAAEKSIDDFYDNYNSKKEQQAQVGRKEEKEFLKRRDGFLMRGTLWDRVNAIIDDMADMALDDRDKSCFKGLLTKLKGKENVPGAAGYTS</sequence>
<evidence type="ECO:0000256" key="4">
    <source>
        <dbReference type="ARBA" id="ARBA00023176"/>
    </source>
</evidence>
<gene>
    <name evidence="7" type="ORF">METBISCDRAFT_18338</name>
</gene>
<dbReference type="InterPro" id="IPR000996">
    <property type="entry name" value="Clathrin_L-chain"/>
</dbReference>
<comment type="similarity">
    <text evidence="2 6">Belongs to the clathrin light chain family.</text>
</comment>
<dbReference type="GO" id="GO:0072583">
    <property type="term" value="P:clathrin-dependent endocytosis"/>
    <property type="evidence" value="ECO:0007669"/>
    <property type="project" value="TreeGrafter"/>
</dbReference>
<dbReference type="EMBL" id="ML004482">
    <property type="protein sequence ID" value="RKP29565.1"/>
    <property type="molecule type" value="Genomic_DNA"/>
</dbReference>
<dbReference type="Proteomes" id="UP000268321">
    <property type="component" value="Unassembled WGS sequence"/>
</dbReference>
<dbReference type="OrthoDB" id="5512at2759"/>
<evidence type="ECO:0000313" key="8">
    <source>
        <dbReference type="Proteomes" id="UP000268321"/>
    </source>
</evidence>
<proteinExistence type="inferred from homology"/>
<organism evidence="7 8">
    <name type="scientific">Metschnikowia bicuspidata</name>
    <dbReference type="NCBI Taxonomy" id="27322"/>
    <lineage>
        <taxon>Eukaryota</taxon>
        <taxon>Fungi</taxon>
        <taxon>Dikarya</taxon>
        <taxon>Ascomycota</taxon>
        <taxon>Saccharomycotina</taxon>
        <taxon>Pichiomycetes</taxon>
        <taxon>Metschnikowiaceae</taxon>
        <taxon>Metschnikowia</taxon>
    </lineage>
</organism>
<keyword evidence="3 6" id="KW-0472">Membrane</keyword>
<dbReference type="GO" id="GO:0030132">
    <property type="term" value="C:clathrin coat of coated pit"/>
    <property type="evidence" value="ECO:0007669"/>
    <property type="project" value="InterPro"/>
</dbReference>
<accession>A0A4P9Z9X5</accession>
<reference evidence="8" key="1">
    <citation type="journal article" date="2018" name="Nat. Microbiol.">
        <title>Leveraging single-cell genomics to expand the fungal tree of life.</title>
        <authorList>
            <person name="Ahrendt S.R."/>
            <person name="Quandt C.A."/>
            <person name="Ciobanu D."/>
            <person name="Clum A."/>
            <person name="Salamov A."/>
            <person name="Andreopoulos B."/>
            <person name="Cheng J.F."/>
            <person name="Woyke T."/>
            <person name="Pelin A."/>
            <person name="Henrissat B."/>
            <person name="Reynolds N.K."/>
            <person name="Benny G.L."/>
            <person name="Smith M.E."/>
            <person name="James T.Y."/>
            <person name="Grigoriev I.V."/>
        </authorList>
    </citation>
    <scope>NUCLEOTIDE SEQUENCE [LARGE SCALE GENOMIC DNA]</scope>
    <source>
        <strain evidence="8">Baker2002</strain>
    </source>
</reference>
<name>A0A4P9Z9X5_9ASCO</name>